<sequence>MSENHALKTNNSIFNVTTGNETGHCLECGGLHNYNINNSYISNDIKYMIYCHKKSDIEVKSKRERVIPLNFIINKKIVNSKTLDEMLQIITDHIESFNEVNMVTMIHRIAVKCSNWKQRTIILKDRRFIRLFEGILYISSYSHRYSPLELANLSWSLVKLGINDHVFFDYICNESILLLEQFAPISLSILLCSFAKLVRFYKNLYMCSIPKILLELDNMEPQQISNIAWSYSKVGLISPHLFEKLKNRSIGIVDRFFPIHISMLCHAFALTDIVPKNFLELVSKFDIQSFTPKSAVHLLWSFSITRFKIPSEWILWICDNKVITTLSIAELILLATSLCMCFVDGFVLIRLNNIIDYNQIINNINIKMNICKAIARRNRDPNDTFIEWDSSLDTIEITKDKSNGIVDPLNNNLIWNTIDVLVNLISRKFKSKNDVIDIVWILCIIGKNLSPEFCQIIEPHCVNKLQKDNDNYRVSRLTSPLINQYSIENTPNTNPTSTSASNNSYQNEFSYGRVNYETDKHKNIERDFCNNDINSLEISNHYNKSLVNINSNYTPRFYTPIFLLYNIILMYFTLYK</sequence>
<organism evidence="3 4">
    <name type="scientific">Cryptosporidium xiaoi</name>
    <dbReference type="NCBI Taxonomy" id="659607"/>
    <lineage>
        <taxon>Eukaryota</taxon>
        <taxon>Sar</taxon>
        <taxon>Alveolata</taxon>
        <taxon>Apicomplexa</taxon>
        <taxon>Conoidasida</taxon>
        <taxon>Coccidia</taxon>
        <taxon>Eucoccidiorida</taxon>
        <taxon>Eimeriorina</taxon>
        <taxon>Cryptosporidiidae</taxon>
        <taxon>Cryptosporidium</taxon>
    </lineage>
</organism>
<feature type="transmembrane region" description="Helical" evidence="1">
    <location>
        <begin position="557"/>
        <end position="575"/>
    </location>
</feature>
<dbReference type="EMBL" id="JAWDEY010000009">
    <property type="protein sequence ID" value="KAK6590127.1"/>
    <property type="molecule type" value="Genomic_DNA"/>
</dbReference>
<evidence type="ECO:0000313" key="4">
    <source>
        <dbReference type="Proteomes" id="UP001311799"/>
    </source>
</evidence>
<evidence type="ECO:0000256" key="1">
    <source>
        <dbReference type="SAM" id="Phobius"/>
    </source>
</evidence>
<keyword evidence="1" id="KW-1133">Transmembrane helix</keyword>
<comment type="caution">
    <text evidence="3">The sequence shown here is derived from an EMBL/GenBank/DDBJ whole genome shotgun (WGS) entry which is preliminary data.</text>
</comment>
<proteinExistence type="predicted"/>
<keyword evidence="1" id="KW-0812">Transmembrane</keyword>
<dbReference type="Pfam" id="PF26188">
    <property type="entry name" value="RESC6"/>
    <property type="match status" value="1"/>
</dbReference>
<name>A0AAV9Y1U2_9CRYT</name>
<dbReference type="InterPro" id="IPR058917">
    <property type="entry name" value="RESC6_dom"/>
</dbReference>
<reference evidence="3 4" key="1">
    <citation type="submission" date="2023-10" db="EMBL/GenBank/DDBJ databases">
        <title>Comparative genomics analysis reveals potential genetic determinants of host preference in Cryptosporidium xiaoi.</title>
        <authorList>
            <person name="Xiao L."/>
            <person name="Li J."/>
        </authorList>
    </citation>
    <scope>NUCLEOTIDE SEQUENCE [LARGE SCALE GENOMIC DNA]</scope>
    <source>
        <strain evidence="3 4">52996</strain>
    </source>
</reference>
<dbReference type="Proteomes" id="UP001311799">
    <property type="component" value="Unassembled WGS sequence"/>
</dbReference>
<feature type="domain" description="RNA-editing substrate-binding complex 6 protein" evidence="2">
    <location>
        <begin position="139"/>
        <end position="308"/>
    </location>
</feature>
<gene>
    <name evidence="3" type="ORF">RS030_182730</name>
</gene>
<accession>A0AAV9Y1U2</accession>
<keyword evidence="4" id="KW-1185">Reference proteome</keyword>
<protein>
    <recommendedName>
        <fullName evidence="2">RNA-editing substrate-binding complex 6 protein domain-containing protein</fullName>
    </recommendedName>
</protein>
<evidence type="ECO:0000259" key="2">
    <source>
        <dbReference type="Pfam" id="PF26188"/>
    </source>
</evidence>
<dbReference type="AlphaFoldDB" id="A0AAV9Y1U2"/>
<evidence type="ECO:0000313" key="3">
    <source>
        <dbReference type="EMBL" id="KAK6590127.1"/>
    </source>
</evidence>
<keyword evidence="1" id="KW-0472">Membrane</keyword>